<dbReference type="SUPFAM" id="SSF52540">
    <property type="entry name" value="P-loop containing nucleoside triphosphate hydrolases"/>
    <property type="match status" value="1"/>
</dbReference>
<organism evidence="1 2">
    <name type="scientific">Candidatus Falkowbacteria bacterium RIFOXYA2_FULL_38_12</name>
    <dbReference type="NCBI Taxonomy" id="1797993"/>
    <lineage>
        <taxon>Bacteria</taxon>
        <taxon>Candidatus Falkowiibacteriota</taxon>
    </lineage>
</organism>
<dbReference type="GO" id="GO:0006261">
    <property type="term" value="P:DNA-templated DNA replication"/>
    <property type="evidence" value="ECO:0007669"/>
    <property type="project" value="TreeGrafter"/>
</dbReference>
<evidence type="ECO:0000313" key="1">
    <source>
        <dbReference type="EMBL" id="OGF20543.1"/>
    </source>
</evidence>
<protein>
    <recommendedName>
        <fullName evidence="3">DNA polymerase III subunit delta</fullName>
    </recommendedName>
</protein>
<accession>A0A1F5S295</accession>
<comment type="caution">
    <text evidence="1">The sequence shown here is derived from an EMBL/GenBank/DDBJ whole genome shotgun (WGS) entry which is preliminary data.</text>
</comment>
<reference evidence="1 2" key="1">
    <citation type="journal article" date="2016" name="Nat. Commun.">
        <title>Thousands of microbial genomes shed light on interconnected biogeochemical processes in an aquifer system.</title>
        <authorList>
            <person name="Anantharaman K."/>
            <person name="Brown C.T."/>
            <person name="Hug L.A."/>
            <person name="Sharon I."/>
            <person name="Castelle C.J."/>
            <person name="Probst A.J."/>
            <person name="Thomas B.C."/>
            <person name="Singh A."/>
            <person name="Wilkins M.J."/>
            <person name="Karaoz U."/>
            <person name="Brodie E.L."/>
            <person name="Williams K.H."/>
            <person name="Hubbard S.S."/>
            <person name="Banfield J.F."/>
        </authorList>
    </citation>
    <scope>NUCLEOTIDE SEQUENCE [LARGE SCALE GENOMIC DNA]</scope>
</reference>
<proteinExistence type="predicted"/>
<dbReference type="AlphaFoldDB" id="A0A1F5S295"/>
<evidence type="ECO:0008006" key="3">
    <source>
        <dbReference type="Google" id="ProtNLM"/>
    </source>
</evidence>
<dbReference type="Gene3D" id="3.40.50.300">
    <property type="entry name" value="P-loop containing nucleotide triphosphate hydrolases"/>
    <property type="match status" value="1"/>
</dbReference>
<dbReference type="EMBL" id="MFGA01000023">
    <property type="protein sequence ID" value="OGF20543.1"/>
    <property type="molecule type" value="Genomic_DNA"/>
</dbReference>
<dbReference type="InterPro" id="IPR050238">
    <property type="entry name" value="DNA_Rep/Repair_Clamp_Loader"/>
</dbReference>
<dbReference type="Pfam" id="PF13177">
    <property type="entry name" value="DNA_pol3_delta2"/>
    <property type="match status" value="1"/>
</dbReference>
<dbReference type="PANTHER" id="PTHR11669:SF8">
    <property type="entry name" value="DNA POLYMERASE III SUBUNIT DELTA"/>
    <property type="match status" value="1"/>
</dbReference>
<evidence type="ECO:0000313" key="2">
    <source>
        <dbReference type="Proteomes" id="UP000177407"/>
    </source>
</evidence>
<name>A0A1F5S295_9BACT</name>
<sequence length="324" mass="36889">MQNIIGHKNIVSFLERSIKNDSVSHAYLFCGARKLGKRTIAENFSEILLQKTIVNHPDIHFVERGYNEKENKLTKNIGIEQIRELEHKLSLSSFLNSYKIGIIEEAELLSIEAANSLLKTLEEPTAKTVIILIASSVNSLPATVVSRCQVFNFFPVANEEIYKHLIDLGAKRDDARDLASASWGKPGLAIDFWKNKDEEGEASFSDYKKTATGLITAMSAETFTEKMSFFEKVFKEKKDTQELITSLNNFFNVWLTLLRDMALLQNGCRELVFNSVFENELKKIADNFDGSLFFKLSREIKKASRYLGENFNPRLVVENLMLLL</sequence>
<dbReference type="Proteomes" id="UP000177407">
    <property type="component" value="Unassembled WGS sequence"/>
</dbReference>
<dbReference type="PANTHER" id="PTHR11669">
    <property type="entry name" value="REPLICATION FACTOR C / DNA POLYMERASE III GAMMA-TAU SUBUNIT"/>
    <property type="match status" value="1"/>
</dbReference>
<gene>
    <name evidence="1" type="ORF">A2257_04275</name>
</gene>
<dbReference type="InterPro" id="IPR027417">
    <property type="entry name" value="P-loop_NTPase"/>
</dbReference>